<keyword evidence="2" id="KW-0503">Monooxygenase</keyword>
<protein>
    <submittedName>
        <fullName evidence="2">Quinol monooxygenase</fullName>
    </submittedName>
</protein>
<sequence>MPYAVIAHYRCAPEDAGLIRATLLEVREHTLAEPANIAYVVHADPDDPASFTLYEQYTGKAGFEAHTRTPHFTEHVLGTVRPLLTERTVSFLDVL</sequence>
<dbReference type="InterPro" id="IPR007138">
    <property type="entry name" value="ABM_dom"/>
</dbReference>
<dbReference type="Pfam" id="PF03992">
    <property type="entry name" value="ABM"/>
    <property type="match status" value="1"/>
</dbReference>
<evidence type="ECO:0000313" key="2">
    <source>
        <dbReference type="EMBL" id="GAA3208516.1"/>
    </source>
</evidence>
<feature type="domain" description="ABM" evidence="1">
    <location>
        <begin position="3"/>
        <end position="92"/>
    </location>
</feature>
<accession>A0ABP6Q725</accession>
<dbReference type="InterPro" id="IPR011008">
    <property type="entry name" value="Dimeric_a/b-barrel"/>
</dbReference>
<gene>
    <name evidence="2" type="ORF">GCM10010468_25500</name>
</gene>
<dbReference type="PANTHER" id="PTHR33336:SF3">
    <property type="entry name" value="ABM DOMAIN-CONTAINING PROTEIN"/>
    <property type="match status" value="1"/>
</dbReference>
<dbReference type="PROSITE" id="PS51725">
    <property type="entry name" value="ABM"/>
    <property type="match status" value="1"/>
</dbReference>
<dbReference type="PANTHER" id="PTHR33336">
    <property type="entry name" value="QUINOL MONOOXYGENASE YGIN-RELATED"/>
    <property type="match status" value="1"/>
</dbReference>
<dbReference type="Proteomes" id="UP001501237">
    <property type="component" value="Unassembled WGS sequence"/>
</dbReference>
<keyword evidence="3" id="KW-1185">Reference proteome</keyword>
<evidence type="ECO:0000259" key="1">
    <source>
        <dbReference type="PROSITE" id="PS51725"/>
    </source>
</evidence>
<comment type="caution">
    <text evidence="2">The sequence shown here is derived from an EMBL/GenBank/DDBJ whole genome shotgun (WGS) entry which is preliminary data.</text>
</comment>
<name>A0ABP6Q725_9ACTN</name>
<dbReference type="GO" id="GO:0004497">
    <property type="term" value="F:monooxygenase activity"/>
    <property type="evidence" value="ECO:0007669"/>
    <property type="project" value="UniProtKB-KW"/>
</dbReference>
<proteinExistence type="predicted"/>
<keyword evidence="2" id="KW-0560">Oxidoreductase</keyword>
<organism evidence="2 3">
    <name type="scientific">Actinocorallia longicatena</name>
    <dbReference type="NCBI Taxonomy" id="111803"/>
    <lineage>
        <taxon>Bacteria</taxon>
        <taxon>Bacillati</taxon>
        <taxon>Actinomycetota</taxon>
        <taxon>Actinomycetes</taxon>
        <taxon>Streptosporangiales</taxon>
        <taxon>Thermomonosporaceae</taxon>
        <taxon>Actinocorallia</taxon>
    </lineage>
</organism>
<evidence type="ECO:0000313" key="3">
    <source>
        <dbReference type="Proteomes" id="UP001501237"/>
    </source>
</evidence>
<dbReference type="RefSeq" id="WP_344826676.1">
    <property type="nucleotide sequence ID" value="NZ_BAAAUV010000005.1"/>
</dbReference>
<dbReference type="EMBL" id="BAAAUV010000005">
    <property type="protein sequence ID" value="GAA3208516.1"/>
    <property type="molecule type" value="Genomic_DNA"/>
</dbReference>
<dbReference type="SUPFAM" id="SSF54909">
    <property type="entry name" value="Dimeric alpha+beta barrel"/>
    <property type="match status" value="1"/>
</dbReference>
<dbReference type="Gene3D" id="3.30.70.100">
    <property type="match status" value="1"/>
</dbReference>
<reference evidence="3" key="1">
    <citation type="journal article" date="2019" name="Int. J. Syst. Evol. Microbiol.">
        <title>The Global Catalogue of Microorganisms (GCM) 10K type strain sequencing project: providing services to taxonomists for standard genome sequencing and annotation.</title>
        <authorList>
            <consortium name="The Broad Institute Genomics Platform"/>
            <consortium name="The Broad Institute Genome Sequencing Center for Infectious Disease"/>
            <person name="Wu L."/>
            <person name="Ma J."/>
        </authorList>
    </citation>
    <scope>NUCLEOTIDE SEQUENCE [LARGE SCALE GENOMIC DNA]</scope>
    <source>
        <strain evidence="3">JCM 9377</strain>
    </source>
</reference>
<dbReference type="InterPro" id="IPR050744">
    <property type="entry name" value="AI-2_Isomerase_LsrG"/>
</dbReference>